<keyword evidence="3" id="KW-1185">Reference proteome</keyword>
<reference evidence="4" key="1">
    <citation type="submission" date="2016-11" db="UniProtKB">
        <authorList>
            <consortium name="WormBaseParasite"/>
        </authorList>
    </citation>
    <scope>IDENTIFICATION</scope>
</reference>
<dbReference type="WBParaSite" id="L893_g19043.t1">
    <property type="protein sequence ID" value="L893_g19043.t1"/>
    <property type="gene ID" value="L893_g19043"/>
</dbReference>
<organism evidence="3 4">
    <name type="scientific">Steinernema glaseri</name>
    <dbReference type="NCBI Taxonomy" id="37863"/>
    <lineage>
        <taxon>Eukaryota</taxon>
        <taxon>Metazoa</taxon>
        <taxon>Ecdysozoa</taxon>
        <taxon>Nematoda</taxon>
        <taxon>Chromadorea</taxon>
        <taxon>Rhabditida</taxon>
        <taxon>Tylenchina</taxon>
        <taxon>Panagrolaimomorpha</taxon>
        <taxon>Strongyloidoidea</taxon>
        <taxon>Steinernematidae</taxon>
        <taxon>Steinernema</taxon>
    </lineage>
</organism>
<keyword evidence="1" id="KW-0175">Coiled coil</keyword>
<protein>
    <submittedName>
        <fullName evidence="4">ASD2 domain-containing protein</fullName>
    </submittedName>
</protein>
<proteinExistence type="predicted"/>
<accession>A0A1I7YRN8</accession>
<feature type="coiled-coil region" evidence="1">
    <location>
        <begin position="701"/>
        <end position="728"/>
    </location>
</feature>
<evidence type="ECO:0000313" key="3">
    <source>
        <dbReference type="Proteomes" id="UP000095287"/>
    </source>
</evidence>
<evidence type="ECO:0000256" key="1">
    <source>
        <dbReference type="SAM" id="Coils"/>
    </source>
</evidence>
<evidence type="ECO:0000313" key="4">
    <source>
        <dbReference type="WBParaSite" id="L893_g19043.t1"/>
    </source>
</evidence>
<evidence type="ECO:0000256" key="2">
    <source>
        <dbReference type="SAM" id="MobiDB-lite"/>
    </source>
</evidence>
<name>A0A1I7YRN8_9BILA</name>
<dbReference type="AlphaFoldDB" id="A0A1I7YRN8"/>
<feature type="region of interest" description="Disordered" evidence="2">
    <location>
        <begin position="396"/>
        <end position="415"/>
    </location>
</feature>
<dbReference type="Proteomes" id="UP000095287">
    <property type="component" value="Unplaced"/>
</dbReference>
<sequence length="843" mass="94336">MLDCARWIARTLSVLPRIPCSSMTYFHLFRRRKQWIVIVDHREYHPSGPGIAEASIEQDMNLTPEGTASINSENRSKGYLDLTAEEASTDGTDVFEEGPTTATKETADANDTMGAFQARQSDGLDTEKTFSCDPKSETFSVFQEQPTDRHELSVKRIQCLKEEIQYLRNFRQFMVQEKAAHKELVKTIREKLKKFREDSVRVDQVITDGLRSVDAGVGAQGYGMVSCRCSVQEVGNVKCTRNWNEKPVGTVSETFSVFQEQPSTATKDTADANSTMAAFQTRRSVGLDTEKTFSCDPKSETFNAFQEQPTAATKEMADANATMGAFQARRSDGLDNEKTFTCGPKGEDGNYTLQNMTANFNTKIPLCTSTPMHPKIANVDSTFTVLRNESAAQSEDALSLPYGGPDSAAKRPSMVRNRLRRSMDLSRKYPDVSVLTNLTMTDHGALKPSETLMLSANRNVCEPSYPGSMLLDASSFAESTHNSVIVFPTGDPQKMDISMQQSEYTFADDSQHISKVQTPDMLINMDGTTILEDSATSRQIKSFAAAIAAAKTPVANRLTAEDDTEDGDETMEESVGSALAASFTPAESFDPVFVDVDEGWLDAPLGAIIPSETDCQDVRHLKESAKQLAIKHLQDDIRALTEELDAKMSVLRENDERKAKAIEELDPSVLGRKLYSVCQQDSFYVQHDWFNIVDGVNSVHIKKLQEEIEKAEANLEEQRQKQIAVDKLPELEKRMKDMAKNSEILMSLQGKDIQKLVKEIADMPKRRHELSVKRVQCIQQEVEYLQLFRQFMVQEKAAHKELVTTMREKLKKFEEDSVQVDRVITEGLRSVDAGVEEQPMDTQ</sequence>